<evidence type="ECO:0000313" key="3">
    <source>
        <dbReference type="Proteomes" id="UP000242656"/>
    </source>
</evidence>
<feature type="transmembrane region" description="Helical" evidence="1">
    <location>
        <begin position="21"/>
        <end position="41"/>
    </location>
</feature>
<gene>
    <name evidence="2" type="ORF">COI93_09995</name>
</gene>
<protein>
    <submittedName>
        <fullName evidence="2">HXXEE domain-containing protein</fullName>
    </submittedName>
</protein>
<keyword evidence="1" id="KW-0472">Membrane</keyword>
<feature type="transmembrane region" description="Helical" evidence="1">
    <location>
        <begin position="117"/>
        <end position="136"/>
    </location>
</feature>
<comment type="caution">
    <text evidence="2">The sequence shown here is derived from an EMBL/GenBank/DDBJ whole genome shotgun (WGS) entry which is preliminary data.</text>
</comment>
<feature type="transmembrane region" description="Helical" evidence="1">
    <location>
        <begin position="87"/>
        <end position="105"/>
    </location>
</feature>
<reference evidence="2 3" key="1">
    <citation type="submission" date="2017-09" db="EMBL/GenBank/DDBJ databases">
        <title>Large-scale bioinformatics analysis of Bacillus genomes uncovers conserved roles of natural products in bacterial physiology.</title>
        <authorList>
            <consortium name="Agbiome Team Llc"/>
            <person name="Bleich R.M."/>
            <person name="Grubbs K.J."/>
            <person name="Santa Maria K.C."/>
            <person name="Allen S.E."/>
            <person name="Farag S."/>
            <person name="Shank E.A."/>
            <person name="Bowers A."/>
        </authorList>
    </citation>
    <scope>NUCLEOTIDE SEQUENCE [LARGE SCALE GENOMIC DNA]</scope>
    <source>
        <strain evidence="2 3">AFS083043</strain>
    </source>
</reference>
<proteinExistence type="predicted"/>
<dbReference type="AlphaFoldDB" id="A0A2B0MQM2"/>
<evidence type="ECO:0000313" key="2">
    <source>
        <dbReference type="EMBL" id="PFK43375.1"/>
    </source>
</evidence>
<dbReference type="EMBL" id="NUWN01000034">
    <property type="protein sequence ID" value="PFK43375.1"/>
    <property type="molecule type" value="Genomic_DNA"/>
</dbReference>
<dbReference type="Pfam" id="PF13787">
    <property type="entry name" value="HXXEE"/>
    <property type="match status" value="1"/>
</dbReference>
<sequence length="176" mass="20683">MKLQLRCNILEHFKMKLNSNFSIWLIPILFAFHNAEEYCFFPEMEYLQPIHMEENMWEKQYFFIALCVLTVIVVLLVYVHSICKKKVTLYILLIIQAMIFMNGWFHIASAIVMERYVPGLVTAVILILPFSLFWFREGVRSGWWKLKHVIASCAVGVLLLFPVIMGILLFSKMIVS</sequence>
<dbReference type="InterPro" id="IPR025671">
    <property type="entry name" value="HXXEE"/>
</dbReference>
<accession>A0A2B0MQM2</accession>
<feature type="transmembrane region" description="Helical" evidence="1">
    <location>
        <begin position="148"/>
        <end position="170"/>
    </location>
</feature>
<dbReference type="Proteomes" id="UP000242656">
    <property type="component" value="Unassembled WGS sequence"/>
</dbReference>
<keyword evidence="1" id="KW-0812">Transmembrane</keyword>
<evidence type="ECO:0000256" key="1">
    <source>
        <dbReference type="SAM" id="Phobius"/>
    </source>
</evidence>
<name>A0A2B0MQM2_BACCE</name>
<organism evidence="2 3">
    <name type="scientific">Bacillus cereus</name>
    <dbReference type="NCBI Taxonomy" id="1396"/>
    <lineage>
        <taxon>Bacteria</taxon>
        <taxon>Bacillati</taxon>
        <taxon>Bacillota</taxon>
        <taxon>Bacilli</taxon>
        <taxon>Bacillales</taxon>
        <taxon>Bacillaceae</taxon>
        <taxon>Bacillus</taxon>
        <taxon>Bacillus cereus group</taxon>
    </lineage>
</organism>
<feature type="transmembrane region" description="Helical" evidence="1">
    <location>
        <begin position="61"/>
        <end position="80"/>
    </location>
</feature>
<keyword evidence="1" id="KW-1133">Transmembrane helix</keyword>